<dbReference type="PANTHER" id="PTHR47966:SF65">
    <property type="entry name" value="ASPARTIC-TYPE ENDOPEPTIDASE"/>
    <property type="match status" value="1"/>
</dbReference>
<gene>
    <name evidence="4" type="ORF">LTR24_001512</name>
</gene>
<evidence type="ECO:0000256" key="1">
    <source>
        <dbReference type="ARBA" id="ARBA00007447"/>
    </source>
</evidence>
<accession>A0ABR0KKJ6</accession>
<evidence type="ECO:0000259" key="3">
    <source>
        <dbReference type="PROSITE" id="PS51767"/>
    </source>
</evidence>
<feature type="domain" description="Peptidase A1" evidence="3">
    <location>
        <begin position="48"/>
        <end position="362"/>
    </location>
</feature>
<proteinExistence type="inferred from homology"/>
<dbReference type="PRINTS" id="PR00792">
    <property type="entry name" value="PEPSIN"/>
</dbReference>
<feature type="chain" id="PRO_5046030829" description="Peptidase A1 domain-containing protein" evidence="2">
    <location>
        <begin position="19"/>
        <end position="447"/>
    </location>
</feature>
<keyword evidence="5" id="KW-1185">Reference proteome</keyword>
<dbReference type="SUPFAM" id="SSF50630">
    <property type="entry name" value="Acid proteases"/>
    <property type="match status" value="1"/>
</dbReference>
<comment type="caution">
    <text evidence="4">The sequence shown here is derived from an EMBL/GenBank/DDBJ whole genome shotgun (WGS) entry which is preliminary data.</text>
</comment>
<evidence type="ECO:0000256" key="2">
    <source>
        <dbReference type="SAM" id="SignalP"/>
    </source>
</evidence>
<dbReference type="PROSITE" id="PS51767">
    <property type="entry name" value="PEPTIDASE_A1"/>
    <property type="match status" value="1"/>
</dbReference>
<dbReference type="PANTHER" id="PTHR47966">
    <property type="entry name" value="BETA-SITE APP-CLEAVING ENZYME, ISOFORM A-RELATED"/>
    <property type="match status" value="1"/>
</dbReference>
<reference evidence="4 5" key="1">
    <citation type="submission" date="2023-08" db="EMBL/GenBank/DDBJ databases">
        <title>Black Yeasts Isolated from many extreme environments.</title>
        <authorList>
            <person name="Coleine C."/>
            <person name="Stajich J.E."/>
            <person name="Selbmann L."/>
        </authorList>
    </citation>
    <scope>NUCLEOTIDE SEQUENCE [LARGE SCALE GENOMIC DNA]</scope>
    <source>
        <strain evidence="4 5">CCFEE 5885</strain>
    </source>
</reference>
<evidence type="ECO:0000313" key="4">
    <source>
        <dbReference type="EMBL" id="KAK5099111.1"/>
    </source>
</evidence>
<dbReference type="Pfam" id="PF00026">
    <property type="entry name" value="Asp"/>
    <property type="match status" value="1"/>
</dbReference>
<dbReference type="Proteomes" id="UP001345013">
    <property type="component" value="Unassembled WGS sequence"/>
</dbReference>
<dbReference type="InterPro" id="IPR021109">
    <property type="entry name" value="Peptidase_aspartic_dom_sf"/>
</dbReference>
<evidence type="ECO:0000313" key="5">
    <source>
        <dbReference type="Proteomes" id="UP001345013"/>
    </source>
</evidence>
<protein>
    <recommendedName>
        <fullName evidence="3">Peptidase A1 domain-containing protein</fullName>
    </recommendedName>
</protein>
<dbReference type="InterPro" id="IPR033121">
    <property type="entry name" value="PEPTIDASE_A1"/>
</dbReference>
<sequence length="447" mass="47962">MSSAIWVALLCLFALSKATTKNSPLLTKRDPISPIAFDTEQDHSYVYHLVNISVGTPPQNFRLRLNSAADSWLPDAASSLCDDGACKHGSFDVSASDTFQRELGTTFNDTVKMGGMDLTEVRLGLANVSDVPIGQLGLAPDPVASYGIVSLLKELDHIVTSAYSLYLDELNSTGGSLLFGAIDKAKYTGDLVAAPISSGSSGLQLTQLKISQPDSEEEPYIDKYDNITMSAKFYIGVRPTYLPHSWMNLLMYNMNGSLTDGYGPVVFCDTPLKESKLEFQFGGTEGPLIEVPLSGMMRPAMDGNTPLLSTTGQEVCYLDVGDIDDLAKVNSDYDNTTLLFGESFMRHAYMVFSPEDYHIALAQAKFGVKDSDVVEFTDHTIPEAITATISTTESSVATAPVGGASGTLNNDVPATTTGSTHNDALGNTVSSSKPLALFALLATWMMI</sequence>
<dbReference type="EMBL" id="JAVRRG010000011">
    <property type="protein sequence ID" value="KAK5099111.1"/>
    <property type="molecule type" value="Genomic_DNA"/>
</dbReference>
<comment type="similarity">
    <text evidence="1">Belongs to the peptidase A1 family.</text>
</comment>
<keyword evidence="2" id="KW-0732">Signal</keyword>
<name>A0ABR0KKJ6_9EURO</name>
<organism evidence="4 5">
    <name type="scientific">Lithohypha guttulata</name>
    <dbReference type="NCBI Taxonomy" id="1690604"/>
    <lineage>
        <taxon>Eukaryota</taxon>
        <taxon>Fungi</taxon>
        <taxon>Dikarya</taxon>
        <taxon>Ascomycota</taxon>
        <taxon>Pezizomycotina</taxon>
        <taxon>Eurotiomycetes</taxon>
        <taxon>Chaetothyriomycetidae</taxon>
        <taxon>Chaetothyriales</taxon>
        <taxon>Trichomeriaceae</taxon>
        <taxon>Lithohypha</taxon>
    </lineage>
</organism>
<feature type="signal peptide" evidence="2">
    <location>
        <begin position="1"/>
        <end position="18"/>
    </location>
</feature>
<dbReference type="InterPro" id="IPR001461">
    <property type="entry name" value="Aspartic_peptidase_A1"/>
</dbReference>
<dbReference type="Gene3D" id="2.40.70.10">
    <property type="entry name" value="Acid Proteases"/>
    <property type="match status" value="2"/>
</dbReference>